<dbReference type="EMBL" id="FOIB01000001">
    <property type="protein sequence ID" value="SES90987.1"/>
    <property type="molecule type" value="Genomic_DNA"/>
</dbReference>
<dbReference type="PANTHER" id="PTHR23004:SF7">
    <property type="entry name" value="DUF924-DOMAIN-CONTAINING PROTEIN"/>
    <property type="match status" value="1"/>
</dbReference>
<dbReference type="AlphaFoldDB" id="A0A511SZU9"/>
<dbReference type="EMBL" id="BJXR01000025">
    <property type="protein sequence ID" value="GEN07436.1"/>
    <property type="molecule type" value="Genomic_DNA"/>
</dbReference>
<dbReference type="InterPro" id="IPR010323">
    <property type="entry name" value="DUF924"/>
</dbReference>
<dbReference type="Gene3D" id="1.25.40.10">
    <property type="entry name" value="Tetratricopeptide repeat domain"/>
    <property type="match status" value="1"/>
</dbReference>
<dbReference type="OrthoDB" id="7593450at2"/>
<dbReference type="Pfam" id="PF06041">
    <property type="entry name" value="DUF924"/>
    <property type="match status" value="1"/>
</dbReference>
<evidence type="ECO:0000313" key="4">
    <source>
        <dbReference type="Proteomes" id="UP000183760"/>
    </source>
</evidence>
<dbReference type="Proteomes" id="UP000321514">
    <property type="component" value="Unassembled WGS sequence"/>
</dbReference>
<dbReference type="Proteomes" id="UP000183760">
    <property type="component" value="Unassembled WGS sequence"/>
</dbReference>
<protein>
    <submittedName>
        <fullName evidence="2">Membrane protein</fullName>
    </submittedName>
    <submittedName>
        <fullName evidence="3">Uncharacterized conserved protein, DUF924 family</fullName>
    </submittedName>
</protein>
<reference evidence="2 5" key="2">
    <citation type="submission" date="2019-07" db="EMBL/GenBank/DDBJ databases">
        <title>Whole genome shotgun sequence of Myxococcus fulvus NBRC 100333.</title>
        <authorList>
            <person name="Hosoyama A."/>
            <person name="Uohara A."/>
            <person name="Ohji S."/>
            <person name="Ichikawa N."/>
        </authorList>
    </citation>
    <scope>NUCLEOTIDE SEQUENCE [LARGE SCALE GENOMIC DNA]</scope>
    <source>
        <strain evidence="2 5">NBRC 100333</strain>
    </source>
</reference>
<dbReference type="Gene3D" id="1.20.58.320">
    <property type="entry name" value="TPR-like"/>
    <property type="match status" value="1"/>
</dbReference>
<evidence type="ECO:0000313" key="3">
    <source>
        <dbReference type="EMBL" id="SES90987.1"/>
    </source>
</evidence>
<evidence type="ECO:0000256" key="1">
    <source>
        <dbReference type="SAM" id="MobiDB-lite"/>
    </source>
</evidence>
<dbReference type="PANTHER" id="PTHR23004">
    <property type="entry name" value="DOUBLECORTIN DOMAIN CONTAINING 2"/>
    <property type="match status" value="1"/>
</dbReference>
<comment type="caution">
    <text evidence="2">The sequence shown here is derived from an EMBL/GenBank/DDBJ whole genome shotgun (WGS) entry which is preliminary data.</text>
</comment>
<organism evidence="2 5">
    <name type="scientific">Myxococcus fulvus</name>
    <dbReference type="NCBI Taxonomy" id="33"/>
    <lineage>
        <taxon>Bacteria</taxon>
        <taxon>Pseudomonadati</taxon>
        <taxon>Myxococcota</taxon>
        <taxon>Myxococcia</taxon>
        <taxon>Myxococcales</taxon>
        <taxon>Cystobacterineae</taxon>
        <taxon>Myxococcaceae</taxon>
        <taxon>Myxococcus</taxon>
    </lineage>
</organism>
<feature type="compositionally biased region" description="Basic and acidic residues" evidence="1">
    <location>
        <begin position="175"/>
        <end position="188"/>
    </location>
</feature>
<reference evidence="3 4" key="1">
    <citation type="submission" date="2016-10" db="EMBL/GenBank/DDBJ databases">
        <authorList>
            <person name="Varghese N."/>
            <person name="Submissions S."/>
        </authorList>
    </citation>
    <scope>NUCLEOTIDE SEQUENCE [LARGE SCALE GENOMIC DNA]</scope>
    <source>
        <strain evidence="3 4">DSM 16525</strain>
    </source>
</reference>
<dbReference type="SUPFAM" id="SSF48452">
    <property type="entry name" value="TPR-like"/>
    <property type="match status" value="1"/>
</dbReference>
<dbReference type="RefSeq" id="WP_046710796.1">
    <property type="nucleotide sequence ID" value="NZ_BJXR01000025.1"/>
</dbReference>
<sequence length="196" mass="22614">MVSAEEVLDFWFGQPADPVRNPACIRPRAVWFQRDAAFDAECRERFLGAHERAAAGELDSWRNEARTCLALLLLLDQVPRNLFRGTPRAFATDAKARSVARHALARGLDVTLPSVWRWFMYLPFEHSEELYDQRLSVDLFELLTMHHSGSVETLDYARRHRDVIERFGRFPHRNDALGRASTPEEARFLQEPGSSF</sequence>
<dbReference type="InterPro" id="IPR011990">
    <property type="entry name" value="TPR-like_helical_dom_sf"/>
</dbReference>
<gene>
    <name evidence="2" type="ORF">MFU01_24730</name>
    <name evidence="3" type="ORF">SAMN05443572_101545</name>
</gene>
<proteinExistence type="predicted"/>
<accession>A0A511SZU9</accession>
<evidence type="ECO:0000313" key="5">
    <source>
        <dbReference type="Proteomes" id="UP000321514"/>
    </source>
</evidence>
<keyword evidence="4" id="KW-1185">Reference proteome</keyword>
<feature type="region of interest" description="Disordered" evidence="1">
    <location>
        <begin position="175"/>
        <end position="196"/>
    </location>
</feature>
<name>A0A511SZU9_MYXFU</name>
<dbReference type="STRING" id="1334629.MFUL124B02_03655"/>
<evidence type="ECO:0000313" key="2">
    <source>
        <dbReference type="EMBL" id="GEN07436.1"/>
    </source>
</evidence>